<comment type="caution">
    <text evidence="1">The sequence shown here is derived from an EMBL/GenBank/DDBJ whole genome shotgun (WGS) entry which is preliminary data.</text>
</comment>
<accession>X0WW94</accession>
<proteinExistence type="predicted"/>
<reference evidence="1" key="1">
    <citation type="journal article" date="2014" name="Front. Microbiol.">
        <title>High frequency of phylogenetically diverse reductive dehalogenase-homologous genes in deep subseafloor sedimentary metagenomes.</title>
        <authorList>
            <person name="Kawai M."/>
            <person name="Futagami T."/>
            <person name="Toyoda A."/>
            <person name="Takaki Y."/>
            <person name="Nishi S."/>
            <person name="Hori S."/>
            <person name="Arai W."/>
            <person name="Tsubouchi T."/>
            <person name="Morono Y."/>
            <person name="Uchiyama I."/>
            <person name="Ito T."/>
            <person name="Fujiyama A."/>
            <person name="Inagaki F."/>
            <person name="Takami H."/>
        </authorList>
    </citation>
    <scope>NUCLEOTIDE SEQUENCE</scope>
    <source>
        <strain evidence="1">Expedition CK06-06</strain>
    </source>
</reference>
<sequence>MPKGSRIVDERNTVQDVAGFTVALNGVAYDIGRALVAENGTAREFWPPTTAACDPIVMTTATETSWDIEAVNSLTGPAKALCNYDARTGRLVLSANDGTEAFVQVLNPAPRAKGLYLYKVDVLSGTVVGSPTGTWTDVLDLETVGVFEYSVSNNTNTVGQEVGSLNFSIAEDDGAGAPEAGTTVVKQIDFIAELTGTNLGMSTVPWLLECVKVQE</sequence>
<dbReference type="EMBL" id="BARS01046969">
    <property type="protein sequence ID" value="GAG34945.1"/>
    <property type="molecule type" value="Genomic_DNA"/>
</dbReference>
<dbReference type="AlphaFoldDB" id="X0WW94"/>
<feature type="non-terminal residue" evidence="1">
    <location>
        <position position="215"/>
    </location>
</feature>
<gene>
    <name evidence="1" type="ORF">S01H1_70617</name>
</gene>
<name>X0WW94_9ZZZZ</name>
<evidence type="ECO:0000313" key="1">
    <source>
        <dbReference type="EMBL" id="GAG34945.1"/>
    </source>
</evidence>
<organism evidence="1">
    <name type="scientific">marine sediment metagenome</name>
    <dbReference type="NCBI Taxonomy" id="412755"/>
    <lineage>
        <taxon>unclassified sequences</taxon>
        <taxon>metagenomes</taxon>
        <taxon>ecological metagenomes</taxon>
    </lineage>
</organism>
<protein>
    <submittedName>
        <fullName evidence="1">Uncharacterized protein</fullName>
    </submittedName>
</protein>